<accession>A0A2L1IWX6</accession>
<reference evidence="2" key="1">
    <citation type="submission" date="2018-01" db="EMBL/GenBank/DDBJ databases">
        <authorList>
            <person name="Gaut B.S."/>
            <person name="Morton B.R."/>
            <person name="Clegg M.T."/>
            <person name="Duvall M.R."/>
        </authorList>
    </citation>
    <scope>NUCLEOTIDE SEQUENCE [LARGE SCALE GENOMIC DNA]</scope>
</reference>
<protein>
    <submittedName>
        <fullName evidence="1">Uncharacterized protein</fullName>
    </submittedName>
</protein>
<sequence length="74" mass="8530">MAPTTQQLNNTRFADAVRDGVEHMLNFFATEDLSELSRAESILMTARVQTQTNQERLYVQRLITLNTRTGMVKR</sequence>
<dbReference type="EMBL" id="MG757156">
    <property type="protein sequence ID" value="AVD99676.1"/>
    <property type="molecule type" value="Genomic_DNA"/>
</dbReference>
<keyword evidence="2" id="KW-1185">Reference proteome</keyword>
<evidence type="ECO:0000313" key="2">
    <source>
        <dbReference type="Proteomes" id="UP000240246"/>
    </source>
</evidence>
<proteinExistence type="predicted"/>
<gene>
    <name evidence="1" type="ORF">SEA_CUKE_58</name>
</gene>
<name>A0A2L1IWX6_9CAUD</name>
<evidence type="ECO:0000313" key="1">
    <source>
        <dbReference type="EMBL" id="AVD99676.1"/>
    </source>
</evidence>
<organism evidence="1 2">
    <name type="scientific">Mycobacterium phage Cuke</name>
    <dbReference type="NCBI Taxonomy" id="2079417"/>
    <lineage>
        <taxon>Viruses</taxon>
        <taxon>Duplodnaviria</taxon>
        <taxon>Heunggongvirae</taxon>
        <taxon>Uroviricota</taxon>
        <taxon>Caudoviricetes</taxon>
        <taxon>Cukevirus</taxon>
        <taxon>Cukevirus cuke</taxon>
    </lineage>
</organism>
<dbReference type="Proteomes" id="UP000240246">
    <property type="component" value="Segment"/>
</dbReference>